<dbReference type="GO" id="GO:0046872">
    <property type="term" value="F:metal ion binding"/>
    <property type="evidence" value="ECO:0007669"/>
    <property type="project" value="UniProtKB-KW"/>
</dbReference>
<keyword evidence="6" id="KW-0479">Metal-binding</keyword>
<dbReference type="CDD" id="cd10030">
    <property type="entry name" value="UDG-F4_TTUDGA_SPO1dp_like"/>
    <property type="match status" value="1"/>
</dbReference>
<reference evidence="13" key="2">
    <citation type="journal article" date="2021" name="PeerJ">
        <title>Extensive microbial diversity within the chicken gut microbiome revealed by metagenomics and culture.</title>
        <authorList>
            <person name="Gilroy R."/>
            <person name="Ravi A."/>
            <person name="Getino M."/>
            <person name="Pursley I."/>
            <person name="Horton D.L."/>
            <person name="Alikhan N.F."/>
            <person name="Baker D."/>
            <person name="Gharbi K."/>
            <person name="Hall N."/>
            <person name="Watson M."/>
            <person name="Adriaenssens E.M."/>
            <person name="Foster-Nyarko E."/>
            <person name="Jarju S."/>
            <person name="Secka A."/>
            <person name="Antonio M."/>
            <person name="Oren A."/>
            <person name="Chaudhuri R.R."/>
            <person name="La Ragione R."/>
            <person name="Hildebrand F."/>
            <person name="Pallen M.J."/>
        </authorList>
    </citation>
    <scope>NUCLEOTIDE SEQUENCE</scope>
    <source>
        <strain evidence="13">13766</strain>
    </source>
</reference>
<dbReference type="SUPFAM" id="SSF52141">
    <property type="entry name" value="Uracil-DNA glycosylase-like"/>
    <property type="match status" value="1"/>
</dbReference>
<evidence type="ECO:0000256" key="2">
    <source>
        <dbReference type="ARBA" id="ARBA00006521"/>
    </source>
</evidence>
<evidence type="ECO:0000256" key="5">
    <source>
        <dbReference type="ARBA" id="ARBA00022485"/>
    </source>
</evidence>
<evidence type="ECO:0000256" key="6">
    <source>
        <dbReference type="ARBA" id="ARBA00022723"/>
    </source>
</evidence>
<sequence length="187" mass="20788">MKLSRLNQEMRAFFADLYEGESKPLVLGEGQESARVALVGEAPGEQEALKGKPFVGKAGRNLDEFLRATGLDRAQLYITNVVKIRPTRVSDAGRIVNRPPTREEIELFLPWLRRELAVVKAPLVVTLGNVALKALAGRERTIGVVHGQLLSVEGMRIFPLYHPASVLYNPRLKEIYARDLAALSDFI</sequence>
<evidence type="ECO:0000256" key="7">
    <source>
        <dbReference type="ARBA" id="ARBA00022763"/>
    </source>
</evidence>
<dbReference type="InterPro" id="IPR005122">
    <property type="entry name" value="Uracil-DNA_glycosylase-like"/>
</dbReference>
<evidence type="ECO:0000313" key="13">
    <source>
        <dbReference type="EMBL" id="HIS93307.1"/>
    </source>
</evidence>
<dbReference type="PANTHER" id="PTHR33693:SF1">
    <property type="entry name" value="TYPE-4 URACIL-DNA GLYCOSYLASE"/>
    <property type="match status" value="1"/>
</dbReference>
<organism evidence="13 14">
    <name type="scientific">Candidatus Alectryocaccomicrobium excrementavium</name>
    <dbReference type="NCBI Taxonomy" id="2840668"/>
    <lineage>
        <taxon>Bacteria</taxon>
        <taxon>Bacillati</taxon>
        <taxon>Bacillota</taxon>
        <taxon>Clostridia</taxon>
        <taxon>Candidatus Alectryocaccomicrobium</taxon>
    </lineage>
</organism>
<comment type="catalytic activity">
    <reaction evidence="1">
        <text>Hydrolyzes single-stranded DNA or mismatched double-stranded DNA and polynucleotides, releasing free uracil.</text>
        <dbReference type="EC" id="3.2.2.27"/>
    </reaction>
</comment>
<keyword evidence="8" id="KW-0378">Hydrolase</keyword>
<dbReference type="SMART" id="SM00987">
    <property type="entry name" value="UreE_C"/>
    <property type="match status" value="1"/>
</dbReference>
<comment type="similarity">
    <text evidence="2">Belongs to the uracil-DNA glycosylase (UDG) superfamily. Type 4 (UDGa) family.</text>
</comment>
<dbReference type="SMART" id="SM00986">
    <property type="entry name" value="UDG"/>
    <property type="match status" value="1"/>
</dbReference>
<keyword evidence="5" id="KW-0004">4Fe-4S</keyword>
<dbReference type="GO" id="GO:0004844">
    <property type="term" value="F:uracil DNA N-glycosylase activity"/>
    <property type="evidence" value="ECO:0007669"/>
    <property type="project" value="UniProtKB-EC"/>
</dbReference>
<dbReference type="Pfam" id="PF03167">
    <property type="entry name" value="UDG"/>
    <property type="match status" value="1"/>
</dbReference>
<evidence type="ECO:0000256" key="9">
    <source>
        <dbReference type="ARBA" id="ARBA00023004"/>
    </source>
</evidence>
<comment type="caution">
    <text evidence="13">The sequence shown here is derived from an EMBL/GenBank/DDBJ whole genome shotgun (WGS) entry which is preliminary data.</text>
</comment>
<dbReference type="InterPro" id="IPR051536">
    <property type="entry name" value="UDG_Type-4/5"/>
</dbReference>
<keyword evidence="7" id="KW-0227">DNA damage</keyword>
<keyword evidence="9" id="KW-0408">Iron</keyword>
<dbReference type="Gene3D" id="3.40.470.10">
    <property type="entry name" value="Uracil-DNA glycosylase-like domain"/>
    <property type="match status" value="1"/>
</dbReference>
<dbReference type="PANTHER" id="PTHR33693">
    <property type="entry name" value="TYPE-5 URACIL-DNA GLYCOSYLASE"/>
    <property type="match status" value="1"/>
</dbReference>
<dbReference type="GO" id="GO:0006281">
    <property type="term" value="P:DNA repair"/>
    <property type="evidence" value="ECO:0007669"/>
    <property type="project" value="UniProtKB-KW"/>
</dbReference>
<evidence type="ECO:0000256" key="11">
    <source>
        <dbReference type="ARBA" id="ARBA00023204"/>
    </source>
</evidence>
<gene>
    <name evidence="13" type="ORF">IAA84_09855</name>
</gene>
<evidence type="ECO:0000256" key="8">
    <source>
        <dbReference type="ARBA" id="ARBA00022801"/>
    </source>
</evidence>
<evidence type="ECO:0000256" key="10">
    <source>
        <dbReference type="ARBA" id="ARBA00023014"/>
    </source>
</evidence>
<dbReference type="GO" id="GO:0051539">
    <property type="term" value="F:4 iron, 4 sulfur cluster binding"/>
    <property type="evidence" value="ECO:0007669"/>
    <property type="project" value="UniProtKB-KW"/>
</dbReference>
<protein>
    <recommendedName>
        <fullName evidence="4">Type-4 uracil-DNA glycosylase</fullName>
        <ecNumber evidence="3">3.2.2.27</ecNumber>
    </recommendedName>
</protein>
<dbReference type="EC" id="3.2.2.27" evidence="3"/>
<dbReference type="AlphaFoldDB" id="A0A9D1G1I4"/>
<dbReference type="EMBL" id="DVJN01000191">
    <property type="protein sequence ID" value="HIS93307.1"/>
    <property type="molecule type" value="Genomic_DNA"/>
</dbReference>
<name>A0A9D1G1I4_9FIRM</name>
<dbReference type="Proteomes" id="UP000824140">
    <property type="component" value="Unassembled WGS sequence"/>
</dbReference>
<evidence type="ECO:0000259" key="12">
    <source>
        <dbReference type="SMART" id="SM00986"/>
    </source>
</evidence>
<proteinExistence type="inferred from homology"/>
<keyword evidence="11" id="KW-0234">DNA repair</keyword>
<dbReference type="NCBIfam" id="TIGR00758">
    <property type="entry name" value="UDG_fam4"/>
    <property type="match status" value="1"/>
</dbReference>
<evidence type="ECO:0000256" key="3">
    <source>
        <dbReference type="ARBA" id="ARBA00012030"/>
    </source>
</evidence>
<keyword evidence="10" id="KW-0411">Iron-sulfur</keyword>
<evidence type="ECO:0000313" key="14">
    <source>
        <dbReference type="Proteomes" id="UP000824140"/>
    </source>
</evidence>
<evidence type="ECO:0000256" key="1">
    <source>
        <dbReference type="ARBA" id="ARBA00001400"/>
    </source>
</evidence>
<reference evidence="13" key="1">
    <citation type="submission" date="2020-10" db="EMBL/GenBank/DDBJ databases">
        <authorList>
            <person name="Gilroy R."/>
        </authorList>
    </citation>
    <scope>NUCLEOTIDE SEQUENCE</scope>
    <source>
        <strain evidence="13">13766</strain>
    </source>
</reference>
<accession>A0A9D1G1I4</accession>
<evidence type="ECO:0000256" key="4">
    <source>
        <dbReference type="ARBA" id="ARBA00019403"/>
    </source>
</evidence>
<feature type="domain" description="Uracil-DNA glycosylase-like" evidence="12">
    <location>
        <begin position="27"/>
        <end position="181"/>
    </location>
</feature>
<dbReference type="InterPro" id="IPR005273">
    <property type="entry name" value="Ura-DNA_glyco_family4"/>
</dbReference>
<dbReference type="InterPro" id="IPR036895">
    <property type="entry name" value="Uracil-DNA_glycosylase-like_sf"/>
</dbReference>